<organism evidence="4 5">
    <name type="scientific">Selenomonas montiformis</name>
    <dbReference type="NCBI Taxonomy" id="2652285"/>
    <lineage>
        <taxon>Bacteria</taxon>
        <taxon>Bacillati</taxon>
        <taxon>Bacillota</taxon>
        <taxon>Negativicutes</taxon>
        <taxon>Selenomonadales</taxon>
        <taxon>Selenomonadaceae</taxon>
        <taxon>Selenomonas</taxon>
    </lineage>
</organism>
<proteinExistence type="inferred from homology"/>
<dbReference type="Pfam" id="PF01297">
    <property type="entry name" value="ZnuA"/>
    <property type="match status" value="1"/>
</dbReference>
<accession>A0A6I2UX19</accession>
<keyword evidence="2" id="KW-0813">Transport</keyword>
<dbReference type="GO" id="GO:0046872">
    <property type="term" value="F:metal ion binding"/>
    <property type="evidence" value="ECO:0007669"/>
    <property type="project" value="InterPro"/>
</dbReference>
<gene>
    <name evidence="4" type="ORF">FYJ78_06935</name>
</gene>
<dbReference type="GO" id="GO:0030001">
    <property type="term" value="P:metal ion transport"/>
    <property type="evidence" value="ECO:0007669"/>
    <property type="project" value="InterPro"/>
</dbReference>
<dbReference type="AlphaFoldDB" id="A0A6I2UX19"/>
<evidence type="ECO:0000313" key="4">
    <source>
        <dbReference type="EMBL" id="MSV24919.1"/>
    </source>
</evidence>
<sequence length="303" mass="33683">MEDDALKKILTVLAVGLLCLLLAAGCGSQQQRGERKDFTIVTSFYPMYIDVLNITKGIDGVKVVNMTKPQTGCLHDYQLTTEDMKTLEQADVFVVNGAGMEAFLDKARKQQKLKVIEASDNPDISFITDDGEDNPHVWMSVTYAIAQVQTITSKLCEADPDHADAYRKNALEYCTKLEDLKKEMHAQLDDLPHKDIVTFHEAFPYLAKEFHLNIVSVIEHEPGTDPSPQELEATISAVNRMPVKVLFTEPQYSPAAAETIARETGAGIYTLDPVVTGEADERAADAYIETMKRNMDVLKQALQ</sequence>
<dbReference type="InterPro" id="IPR050492">
    <property type="entry name" value="Bact_metal-bind_prot9"/>
</dbReference>
<evidence type="ECO:0000313" key="5">
    <source>
        <dbReference type="Proteomes" id="UP000430222"/>
    </source>
</evidence>
<dbReference type="EMBL" id="VUNL01000006">
    <property type="protein sequence ID" value="MSV24919.1"/>
    <property type="molecule type" value="Genomic_DNA"/>
</dbReference>
<dbReference type="InterPro" id="IPR006127">
    <property type="entry name" value="ZnuA-like"/>
</dbReference>
<evidence type="ECO:0000256" key="1">
    <source>
        <dbReference type="ARBA" id="ARBA00011028"/>
    </source>
</evidence>
<keyword evidence="3" id="KW-0732">Signal</keyword>
<comment type="caution">
    <text evidence="4">The sequence shown here is derived from an EMBL/GenBank/DDBJ whole genome shotgun (WGS) entry which is preliminary data.</text>
</comment>
<name>A0A6I2UX19_9FIRM</name>
<dbReference type="PANTHER" id="PTHR42953">
    <property type="entry name" value="HIGH-AFFINITY ZINC UPTAKE SYSTEM PROTEIN ZNUA-RELATED"/>
    <property type="match status" value="1"/>
</dbReference>
<dbReference type="Gene3D" id="3.40.50.1980">
    <property type="entry name" value="Nitrogenase molybdenum iron protein domain"/>
    <property type="match status" value="2"/>
</dbReference>
<comment type="similarity">
    <text evidence="1">Belongs to the bacterial solute-binding protein 9 family.</text>
</comment>
<protein>
    <submittedName>
        <fullName evidence="4">Zinc ABC transporter substrate-binding protein</fullName>
    </submittedName>
</protein>
<evidence type="ECO:0000256" key="3">
    <source>
        <dbReference type="ARBA" id="ARBA00022729"/>
    </source>
</evidence>
<dbReference type="PROSITE" id="PS51257">
    <property type="entry name" value="PROKAR_LIPOPROTEIN"/>
    <property type="match status" value="1"/>
</dbReference>
<dbReference type="SUPFAM" id="SSF53807">
    <property type="entry name" value="Helical backbone' metal receptor"/>
    <property type="match status" value="1"/>
</dbReference>
<dbReference type="Proteomes" id="UP000430222">
    <property type="component" value="Unassembled WGS sequence"/>
</dbReference>
<reference evidence="4 5" key="1">
    <citation type="submission" date="2019-08" db="EMBL/GenBank/DDBJ databases">
        <title>In-depth cultivation of the pig gut microbiome towards novel bacterial diversity and tailored functional studies.</title>
        <authorList>
            <person name="Wylensek D."/>
            <person name="Hitch T.C.A."/>
            <person name="Clavel T."/>
        </authorList>
    </citation>
    <scope>NUCLEOTIDE SEQUENCE [LARGE SCALE GENOMIC DNA]</scope>
    <source>
        <strain evidence="5">WCA-380-WT-3B3</strain>
    </source>
</reference>
<keyword evidence="5" id="KW-1185">Reference proteome</keyword>
<evidence type="ECO:0000256" key="2">
    <source>
        <dbReference type="ARBA" id="ARBA00022448"/>
    </source>
</evidence>
<dbReference type="PANTHER" id="PTHR42953:SF3">
    <property type="entry name" value="HIGH-AFFINITY ZINC UPTAKE SYSTEM PROTEIN ZNUA"/>
    <property type="match status" value="1"/>
</dbReference>